<gene>
    <name evidence="1" type="ORF">B0I36DRAFT_361949</name>
</gene>
<protein>
    <recommendedName>
        <fullName evidence="3">Alpha/Beta hydrolase protein</fullName>
    </recommendedName>
</protein>
<dbReference type="EMBL" id="JAGTJQ010000004">
    <property type="protein sequence ID" value="KAH7033256.1"/>
    <property type="molecule type" value="Genomic_DNA"/>
</dbReference>
<reference evidence="1" key="1">
    <citation type="journal article" date="2021" name="Nat. Commun.">
        <title>Genetic determinants of endophytism in the Arabidopsis root mycobiome.</title>
        <authorList>
            <person name="Mesny F."/>
            <person name="Miyauchi S."/>
            <person name="Thiergart T."/>
            <person name="Pickel B."/>
            <person name="Atanasova L."/>
            <person name="Karlsson M."/>
            <person name="Huettel B."/>
            <person name="Barry K.W."/>
            <person name="Haridas S."/>
            <person name="Chen C."/>
            <person name="Bauer D."/>
            <person name="Andreopoulos W."/>
            <person name="Pangilinan J."/>
            <person name="LaButti K."/>
            <person name="Riley R."/>
            <person name="Lipzen A."/>
            <person name="Clum A."/>
            <person name="Drula E."/>
            <person name="Henrissat B."/>
            <person name="Kohler A."/>
            <person name="Grigoriev I.V."/>
            <person name="Martin F.M."/>
            <person name="Hacquard S."/>
        </authorList>
    </citation>
    <scope>NUCLEOTIDE SEQUENCE</scope>
    <source>
        <strain evidence="1">MPI-CAGE-CH-0230</strain>
    </source>
</reference>
<sequence>MAVALTGLASLGSAHNCQQFQVSIPLNVPKNRFWLVHPQSDIDVTNFMLDLTRRGHNYGAELIRPVPERDGDASKVEIEVFSFDATFCRPDDGPGKFIQILTAGYEWDRTYWDPPHDNYSYSYVAVANDEHNFATLTWDGVDQDPASLKDGFLVQSDLEIEALHMLTTMVRNGTINEVGKYDKVVHGGHSAGAQYIYDLVSKYPDDSDAIILTGFLKTNNSMAALPHSLDPSAFRRDDHPGWIRHNSLRAIQAMYFSPSYLDHEMIEVIDRIIRPIPMGKLLTLGSSFPEHDNLFEGPVFNIVGQRDVLFCEGDCFDNGRVTEEQIKVEMNQFLSRSKDFQLYIVPEGGHALNFERHRQYTFSRIFEFLANQGNLNATTA</sequence>
<evidence type="ECO:0008006" key="3">
    <source>
        <dbReference type="Google" id="ProtNLM"/>
    </source>
</evidence>
<keyword evidence="2" id="KW-1185">Reference proteome</keyword>
<dbReference type="AlphaFoldDB" id="A0A9P8Y9V4"/>
<comment type="caution">
    <text evidence="1">The sequence shown here is derived from an EMBL/GenBank/DDBJ whole genome shotgun (WGS) entry which is preliminary data.</text>
</comment>
<dbReference type="GeneID" id="70188115"/>
<dbReference type="Proteomes" id="UP000756346">
    <property type="component" value="Unassembled WGS sequence"/>
</dbReference>
<dbReference type="SUPFAM" id="SSF53474">
    <property type="entry name" value="alpha/beta-Hydrolases"/>
    <property type="match status" value="1"/>
</dbReference>
<dbReference type="Gene3D" id="3.40.50.1820">
    <property type="entry name" value="alpha/beta hydrolase"/>
    <property type="match status" value="1"/>
</dbReference>
<evidence type="ECO:0000313" key="1">
    <source>
        <dbReference type="EMBL" id="KAH7033256.1"/>
    </source>
</evidence>
<organism evidence="1 2">
    <name type="scientific">Microdochium trichocladiopsis</name>
    <dbReference type="NCBI Taxonomy" id="1682393"/>
    <lineage>
        <taxon>Eukaryota</taxon>
        <taxon>Fungi</taxon>
        <taxon>Dikarya</taxon>
        <taxon>Ascomycota</taxon>
        <taxon>Pezizomycotina</taxon>
        <taxon>Sordariomycetes</taxon>
        <taxon>Xylariomycetidae</taxon>
        <taxon>Xylariales</taxon>
        <taxon>Microdochiaceae</taxon>
        <taxon>Microdochium</taxon>
    </lineage>
</organism>
<accession>A0A9P8Y9V4</accession>
<name>A0A9P8Y9V4_9PEZI</name>
<dbReference type="OrthoDB" id="190201at2759"/>
<dbReference type="InterPro" id="IPR029058">
    <property type="entry name" value="AB_hydrolase_fold"/>
</dbReference>
<dbReference type="RefSeq" id="XP_046014088.1">
    <property type="nucleotide sequence ID" value="XM_046158569.1"/>
</dbReference>
<evidence type="ECO:0000313" key="2">
    <source>
        <dbReference type="Proteomes" id="UP000756346"/>
    </source>
</evidence>
<proteinExistence type="predicted"/>